<evidence type="ECO:0000313" key="1">
    <source>
        <dbReference type="EMBL" id="CAG8666746.1"/>
    </source>
</evidence>
<dbReference type="Proteomes" id="UP000789920">
    <property type="component" value="Unassembled WGS sequence"/>
</dbReference>
<organism evidence="1 2">
    <name type="scientific">Racocetra persica</name>
    <dbReference type="NCBI Taxonomy" id="160502"/>
    <lineage>
        <taxon>Eukaryota</taxon>
        <taxon>Fungi</taxon>
        <taxon>Fungi incertae sedis</taxon>
        <taxon>Mucoromycota</taxon>
        <taxon>Glomeromycotina</taxon>
        <taxon>Glomeromycetes</taxon>
        <taxon>Diversisporales</taxon>
        <taxon>Gigasporaceae</taxon>
        <taxon>Racocetra</taxon>
    </lineage>
</organism>
<reference evidence="1" key="1">
    <citation type="submission" date="2021-06" db="EMBL/GenBank/DDBJ databases">
        <authorList>
            <person name="Kallberg Y."/>
            <person name="Tangrot J."/>
            <person name="Rosling A."/>
        </authorList>
    </citation>
    <scope>NUCLEOTIDE SEQUENCE</scope>
    <source>
        <strain evidence="1">MA461A</strain>
    </source>
</reference>
<gene>
    <name evidence="1" type="ORF">RPERSI_LOCUS8503</name>
</gene>
<name>A0ACA9NNP8_9GLOM</name>
<accession>A0ACA9NNP8</accession>
<proteinExistence type="predicted"/>
<protein>
    <submittedName>
        <fullName evidence="1">18842_t:CDS:1</fullName>
    </submittedName>
</protein>
<sequence length="209" mass="24626">TSEDISGHPSSRRLNDDDQQKVQEMSTSGRTPIQALLDELVEENIEYYYQYDQDRNLTHLFFAYPKSIILTKTYNSVLLMDCTYKTNKFKMPLFHVVGMTSFNTTFSSCFAFLKSEQEEDYKWALTCVFHIFGNIPKPQVIMTDHELALMNVIKTVFPESKNLLCIWHIEKNVLVNCRRYFQTDIEWSTFMKSWSTLIKSKTETDFENN</sequence>
<dbReference type="EMBL" id="CAJVQC010015406">
    <property type="protein sequence ID" value="CAG8666746.1"/>
    <property type="molecule type" value="Genomic_DNA"/>
</dbReference>
<feature type="non-terminal residue" evidence="1">
    <location>
        <position position="1"/>
    </location>
</feature>
<evidence type="ECO:0000313" key="2">
    <source>
        <dbReference type="Proteomes" id="UP000789920"/>
    </source>
</evidence>
<keyword evidence="2" id="KW-1185">Reference proteome</keyword>
<comment type="caution">
    <text evidence="1">The sequence shown here is derived from an EMBL/GenBank/DDBJ whole genome shotgun (WGS) entry which is preliminary data.</text>
</comment>